<dbReference type="RefSeq" id="WP_006979663.1">
    <property type="nucleotide sequence ID" value="NZ_ABVL01000005.1"/>
</dbReference>
<evidence type="ECO:0000256" key="1">
    <source>
        <dbReference type="ARBA" id="ARBA00001946"/>
    </source>
</evidence>
<evidence type="ECO:0000256" key="4">
    <source>
        <dbReference type="ARBA" id="ARBA00022679"/>
    </source>
</evidence>
<feature type="site" description="Interaction with substrate tRNA" evidence="10">
    <location>
        <position position="126"/>
    </location>
</feature>
<keyword evidence="15" id="KW-1185">Reference proteome</keyword>
<evidence type="ECO:0000313" key="14">
    <source>
        <dbReference type="EMBL" id="EDY20414.1"/>
    </source>
</evidence>
<evidence type="ECO:0000256" key="12">
    <source>
        <dbReference type="RuleBase" id="RU003784"/>
    </source>
</evidence>
<comment type="caution">
    <text evidence="10">Lacks conserved residue(s) required for the propagation of feature annotation.</text>
</comment>
<name>B4D0A0_9BACT</name>
<keyword evidence="6 10" id="KW-0547">Nucleotide-binding</keyword>
<dbReference type="Proteomes" id="UP000005824">
    <property type="component" value="Unassembled WGS sequence"/>
</dbReference>
<dbReference type="PANTHER" id="PTHR11088:SF60">
    <property type="entry name" value="TRNA DIMETHYLALLYLTRANSFERASE"/>
    <property type="match status" value="1"/>
</dbReference>
<evidence type="ECO:0000256" key="10">
    <source>
        <dbReference type="HAMAP-Rule" id="MF_00185"/>
    </source>
</evidence>
<protein>
    <recommendedName>
        <fullName evidence="10">tRNA dimethylallyltransferase</fullName>
        <ecNumber evidence="10">2.5.1.75</ecNumber>
    </recommendedName>
    <alternativeName>
        <fullName evidence="10">Dimethylallyl diphosphate:tRNA dimethylallyltransferase</fullName>
        <shortName evidence="10">DMAPP:tRNA dimethylallyltransferase</shortName>
        <shortName evidence="10">DMATase</shortName>
    </alternativeName>
    <alternativeName>
        <fullName evidence="10">Isopentenyl-diphosphate:tRNA isopentenyltransferase</fullName>
        <shortName evidence="10">IPP transferase</shortName>
        <shortName evidence="10">IPPT</shortName>
        <shortName evidence="10">IPTase</shortName>
    </alternativeName>
</protein>
<feature type="site" description="Interaction with substrate tRNA" evidence="10">
    <location>
        <position position="104"/>
    </location>
</feature>
<evidence type="ECO:0000256" key="13">
    <source>
        <dbReference type="RuleBase" id="RU003785"/>
    </source>
</evidence>
<keyword evidence="7 10" id="KW-0067">ATP-binding</keyword>
<dbReference type="AlphaFoldDB" id="B4D0A0"/>
<dbReference type="HAMAP" id="MF_00185">
    <property type="entry name" value="IPP_trans"/>
    <property type="match status" value="1"/>
</dbReference>
<dbReference type="eggNOG" id="COG0324">
    <property type="taxonomic scope" value="Bacteria"/>
</dbReference>
<organism evidence="14 15">
    <name type="scientific">Chthoniobacter flavus Ellin428</name>
    <dbReference type="NCBI Taxonomy" id="497964"/>
    <lineage>
        <taxon>Bacteria</taxon>
        <taxon>Pseudomonadati</taxon>
        <taxon>Verrucomicrobiota</taxon>
        <taxon>Spartobacteria</taxon>
        <taxon>Chthoniobacterales</taxon>
        <taxon>Chthoniobacteraceae</taxon>
        <taxon>Chthoniobacter</taxon>
    </lineage>
</organism>
<evidence type="ECO:0000256" key="7">
    <source>
        <dbReference type="ARBA" id="ARBA00022840"/>
    </source>
</evidence>
<evidence type="ECO:0000256" key="6">
    <source>
        <dbReference type="ARBA" id="ARBA00022741"/>
    </source>
</evidence>
<dbReference type="Gene3D" id="3.40.50.300">
    <property type="entry name" value="P-loop containing nucleotide triphosphate hydrolases"/>
    <property type="match status" value="1"/>
</dbReference>
<comment type="similarity">
    <text evidence="3 10 13">Belongs to the IPP transferase family.</text>
</comment>
<dbReference type="PANTHER" id="PTHR11088">
    <property type="entry name" value="TRNA DIMETHYLALLYLTRANSFERASE"/>
    <property type="match status" value="1"/>
</dbReference>
<evidence type="ECO:0000256" key="9">
    <source>
        <dbReference type="ARBA" id="ARBA00049563"/>
    </source>
</evidence>
<comment type="caution">
    <text evidence="14">The sequence shown here is derived from an EMBL/GenBank/DDBJ whole genome shotgun (WGS) entry which is preliminary data.</text>
</comment>
<evidence type="ECO:0000256" key="11">
    <source>
        <dbReference type="RuleBase" id="RU003783"/>
    </source>
</evidence>
<evidence type="ECO:0000256" key="8">
    <source>
        <dbReference type="ARBA" id="ARBA00022842"/>
    </source>
</evidence>
<dbReference type="FunCoup" id="B4D0A0">
    <property type="interactions" value="485"/>
</dbReference>
<dbReference type="NCBIfam" id="TIGR00174">
    <property type="entry name" value="miaA"/>
    <property type="match status" value="1"/>
</dbReference>
<keyword evidence="4 10" id="KW-0808">Transferase</keyword>
<comment type="subunit">
    <text evidence="10">Monomer.</text>
</comment>
<dbReference type="InterPro" id="IPR039657">
    <property type="entry name" value="Dimethylallyltransferase"/>
</dbReference>
<feature type="binding site" evidence="10">
    <location>
        <begin position="15"/>
        <end position="20"/>
    </location>
    <ligand>
        <name>substrate</name>
    </ligand>
</feature>
<dbReference type="InterPro" id="IPR018022">
    <property type="entry name" value="IPT"/>
</dbReference>
<evidence type="ECO:0000256" key="2">
    <source>
        <dbReference type="ARBA" id="ARBA00003213"/>
    </source>
</evidence>
<dbReference type="EC" id="2.5.1.75" evidence="10"/>
<dbReference type="GO" id="GO:0052381">
    <property type="term" value="F:tRNA dimethylallyltransferase activity"/>
    <property type="evidence" value="ECO:0007669"/>
    <property type="project" value="UniProtKB-UniRule"/>
</dbReference>
<comment type="function">
    <text evidence="2 10 12">Catalyzes the transfer of a dimethylallyl group onto the adenine at position 37 in tRNAs that read codons beginning with uridine, leading to the formation of N6-(dimethylallyl)adenosine (i(6)A).</text>
</comment>
<keyword evidence="8 10" id="KW-0460">Magnesium</keyword>
<evidence type="ECO:0000313" key="15">
    <source>
        <dbReference type="Proteomes" id="UP000005824"/>
    </source>
</evidence>
<accession>B4D0A0</accession>
<comment type="cofactor">
    <cofactor evidence="1 10">
        <name>Mg(2+)</name>
        <dbReference type="ChEBI" id="CHEBI:18420"/>
    </cofactor>
</comment>
<feature type="binding site" evidence="10">
    <location>
        <begin position="13"/>
        <end position="20"/>
    </location>
    <ligand>
        <name>ATP</name>
        <dbReference type="ChEBI" id="CHEBI:30616"/>
    </ligand>
</feature>
<dbReference type="SUPFAM" id="SSF52540">
    <property type="entry name" value="P-loop containing nucleoside triphosphate hydrolases"/>
    <property type="match status" value="1"/>
</dbReference>
<evidence type="ECO:0000256" key="5">
    <source>
        <dbReference type="ARBA" id="ARBA00022694"/>
    </source>
</evidence>
<evidence type="ECO:0000256" key="3">
    <source>
        <dbReference type="ARBA" id="ARBA00005842"/>
    </source>
</evidence>
<comment type="catalytic activity">
    <reaction evidence="9 10 11">
        <text>adenosine(37) in tRNA + dimethylallyl diphosphate = N(6)-dimethylallyladenosine(37) in tRNA + diphosphate</text>
        <dbReference type="Rhea" id="RHEA:26482"/>
        <dbReference type="Rhea" id="RHEA-COMP:10162"/>
        <dbReference type="Rhea" id="RHEA-COMP:10375"/>
        <dbReference type="ChEBI" id="CHEBI:33019"/>
        <dbReference type="ChEBI" id="CHEBI:57623"/>
        <dbReference type="ChEBI" id="CHEBI:74411"/>
        <dbReference type="ChEBI" id="CHEBI:74415"/>
        <dbReference type="EC" id="2.5.1.75"/>
    </reaction>
</comment>
<sequence>MPPSPTDSVIIAGPTAVGKSDLAVAVAERCGGEIVGADAFQIYRDLDLLTAKPSPELRARIPHHLVGEIPLTQSFDVSQYLALARESIAAIRARQKIPIVVGGTGMYLRALMRGLADLPGADATIRAELETRPLADLQRQFAELDPDGVKHIDLENPRRVIRALEVCLLTGRPFSSFREQWSAETSALGGVVLTLDRELLHARIERRTAAMFDAGVLDEVASCDELGPTAGQVLGLREIQAHLRGEISRAQCIAAIAQATRQYAKRQMTWFRREPALEMIDISSVAAEELADRLATQATAMIKTP</sequence>
<dbReference type="GO" id="GO:0006400">
    <property type="term" value="P:tRNA modification"/>
    <property type="evidence" value="ECO:0007669"/>
    <property type="project" value="TreeGrafter"/>
</dbReference>
<dbReference type="Pfam" id="PF01715">
    <property type="entry name" value="IPPT"/>
    <property type="match status" value="1"/>
</dbReference>
<dbReference type="InterPro" id="IPR027417">
    <property type="entry name" value="P-loop_NTPase"/>
</dbReference>
<gene>
    <name evidence="10" type="primary">miaA</name>
    <name evidence="14" type="ORF">CfE428DRAFT_2338</name>
</gene>
<dbReference type="STRING" id="497964.CfE428DRAFT_2338"/>
<dbReference type="Gene3D" id="1.10.20.140">
    <property type="match status" value="1"/>
</dbReference>
<keyword evidence="5 10" id="KW-0819">tRNA processing</keyword>
<dbReference type="GO" id="GO:0005524">
    <property type="term" value="F:ATP binding"/>
    <property type="evidence" value="ECO:0007669"/>
    <property type="project" value="UniProtKB-UniRule"/>
</dbReference>
<dbReference type="EMBL" id="ABVL01000005">
    <property type="protein sequence ID" value="EDY20414.1"/>
    <property type="molecule type" value="Genomic_DNA"/>
</dbReference>
<proteinExistence type="inferred from homology"/>
<dbReference type="InParanoid" id="B4D0A0"/>
<reference evidence="14 15" key="1">
    <citation type="journal article" date="2011" name="J. Bacteriol.">
        <title>Genome sequence of Chthoniobacter flavus Ellin428, an aerobic heterotrophic soil bacterium.</title>
        <authorList>
            <person name="Kant R."/>
            <person name="van Passel M.W."/>
            <person name="Palva A."/>
            <person name="Lucas S."/>
            <person name="Lapidus A."/>
            <person name="Glavina Del Rio T."/>
            <person name="Dalin E."/>
            <person name="Tice H."/>
            <person name="Bruce D."/>
            <person name="Goodwin L."/>
            <person name="Pitluck S."/>
            <person name="Larimer F.W."/>
            <person name="Land M.L."/>
            <person name="Hauser L."/>
            <person name="Sangwan P."/>
            <person name="de Vos W.M."/>
            <person name="Janssen P.H."/>
            <person name="Smidt H."/>
        </authorList>
    </citation>
    <scope>NUCLEOTIDE SEQUENCE [LARGE SCALE GENOMIC DNA]</scope>
    <source>
        <strain evidence="14 15">Ellin428</strain>
    </source>
</reference>